<protein>
    <submittedName>
        <fullName evidence="19">Polysaccharide export outer membrane protein</fullName>
    </submittedName>
</protein>
<evidence type="ECO:0000256" key="11">
    <source>
        <dbReference type="ARBA" id="ARBA00023136"/>
    </source>
</evidence>
<evidence type="ECO:0000256" key="9">
    <source>
        <dbReference type="ARBA" id="ARBA00023065"/>
    </source>
</evidence>
<dbReference type="GO" id="GO:0015288">
    <property type="term" value="F:porin activity"/>
    <property type="evidence" value="ECO:0007669"/>
    <property type="project" value="UniProtKB-KW"/>
</dbReference>
<evidence type="ECO:0000256" key="10">
    <source>
        <dbReference type="ARBA" id="ARBA00023114"/>
    </source>
</evidence>
<evidence type="ECO:0000256" key="4">
    <source>
        <dbReference type="ARBA" id="ARBA00022452"/>
    </source>
</evidence>
<sequence>MNPSPRPRHAARALLLGSVLAGLLAGCQSPPPARPSTGGIAMPAGSGPNADAALTPRIPAPAYTLQPGDELDLRFADHPQLDRSLKVQPDGLVTAPLVGSLNALGRTPEALQAELLARYQALAPQADERQYLIRPGDELEVKFAYLPQFNEVVKVRPDGRITVQLAGTVMAQGLSPEALQAALAQRYRRVLRQPELVVIMRSFTSQALTVVQDGRRRETRAGAEDLRPVLALRQSGPTQVFVGGEVLRPGVLAWRPGLTVMQALMEVGGQLPSARLTGVLVLRRRDGQSPEVLRLDLRADLDGTGSQDIALAPTDVVVLPALGVTTLARTLDQYVFNLLPPLRNSSFGFAYDLRGQRD</sequence>
<evidence type="ECO:0000256" key="3">
    <source>
        <dbReference type="ARBA" id="ARBA00022448"/>
    </source>
</evidence>
<dbReference type="AlphaFoldDB" id="A0A318H0E7"/>
<keyword evidence="12" id="KW-0564">Palmitate</keyword>
<keyword evidence="7 16" id="KW-0732">Signal</keyword>
<organism evidence="19 20">
    <name type="scientific">Sphaerotilus hippei</name>
    <dbReference type="NCBI Taxonomy" id="744406"/>
    <lineage>
        <taxon>Bacteria</taxon>
        <taxon>Pseudomonadati</taxon>
        <taxon>Pseudomonadota</taxon>
        <taxon>Betaproteobacteria</taxon>
        <taxon>Burkholderiales</taxon>
        <taxon>Sphaerotilaceae</taxon>
        <taxon>Sphaerotilus</taxon>
    </lineage>
</organism>
<evidence type="ECO:0000256" key="5">
    <source>
        <dbReference type="ARBA" id="ARBA00022597"/>
    </source>
</evidence>
<dbReference type="InterPro" id="IPR003715">
    <property type="entry name" value="Poly_export_N"/>
</dbReference>
<feature type="signal peptide" evidence="16">
    <location>
        <begin position="1"/>
        <end position="25"/>
    </location>
</feature>
<dbReference type="PANTHER" id="PTHR33619">
    <property type="entry name" value="POLYSACCHARIDE EXPORT PROTEIN GFCE-RELATED"/>
    <property type="match status" value="1"/>
</dbReference>
<evidence type="ECO:0000256" key="7">
    <source>
        <dbReference type="ARBA" id="ARBA00022729"/>
    </source>
</evidence>
<feature type="domain" description="Polysaccharide export protein N-terminal" evidence="17">
    <location>
        <begin position="60"/>
        <end position="121"/>
    </location>
</feature>
<dbReference type="Proteomes" id="UP000247811">
    <property type="component" value="Unassembled WGS sequence"/>
</dbReference>
<keyword evidence="11" id="KW-0472">Membrane</keyword>
<keyword evidence="14" id="KW-0449">Lipoprotein</keyword>
<evidence type="ECO:0000256" key="13">
    <source>
        <dbReference type="ARBA" id="ARBA00023237"/>
    </source>
</evidence>
<keyword evidence="20" id="KW-1185">Reference proteome</keyword>
<evidence type="ECO:0000256" key="2">
    <source>
        <dbReference type="ARBA" id="ARBA00009450"/>
    </source>
</evidence>
<dbReference type="Gene3D" id="3.30.1950.10">
    <property type="entry name" value="wza like domain"/>
    <property type="match status" value="1"/>
</dbReference>
<keyword evidence="9" id="KW-0406">Ion transport</keyword>
<comment type="similarity">
    <text evidence="2">Belongs to the BexD/CtrA/VexA family.</text>
</comment>
<keyword evidence="6" id="KW-0812">Transmembrane</keyword>
<dbReference type="OrthoDB" id="9815244at2"/>
<dbReference type="GO" id="GO:0006811">
    <property type="term" value="P:monoatomic ion transport"/>
    <property type="evidence" value="ECO:0007669"/>
    <property type="project" value="UniProtKB-KW"/>
</dbReference>
<comment type="subcellular location">
    <subcellularLocation>
        <location evidence="1">Cell outer membrane</location>
        <topology evidence="1">Multi-pass membrane protein</topology>
    </subcellularLocation>
</comment>
<dbReference type="InterPro" id="IPR049712">
    <property type="entry name" value="Poly_export"/>
</dbReference>
<evidence type="ECO:0000259" key="17">
    <source>
        <dbReference type="Pfam" id="PF02563"/>
    </source>
</evidence>
<keyword evidence="3" id="KW-0813">Transport</keyword>
<dbReference type="GO" id="GO:0015159">
    <property type="term" value="F:polysaccharide transmembrane transporter activity"/>
    <property type="evidence" value="ECO:0007669"/>
    <property type="project" value="InterPro"/>
</dbReference>
<evidence type="ECO:0000259" key="18">
    <source>
        <dbReference type="Pfam" id="PF22461"/>
    </source>
</evidence>
<dbReference type="PANTHER" id="PTHR33619:SF3">
    <property type="entry name" value="POLYSACCHARIDE EXPORT PROTEIN GFCE-RELATED"/>
    <property type="match status" value="1"/>
</dbReference>
<dbReference type="Gene3D" id="3.10.560.10">
    <property type="entry name" value="Outer membrane lipoprotein wza domain like"/>
    <property type="match status" value="1"/>
</dbReference>
<evidence type="ECO:0000256" key="6">
    <source>
        <dbReference type="ARBA" id="ARBA00022692"/>
    </source>
</evidence>
<keyword evidence="4" id="KW-1134">Transmembrane beta strand</keyword>
<evidence type="ECO:0000313" key="19">
    <source>
        <dbReference type="EMBL" id="PXW96201.1"/>
    </source>
</evidence>
<reference evidence="19 20" key="1">
    <citation type="submission" date="2018-05" db="EMBL/GenBank/DDBJ databases">
        <title>Genomic Encyclopedia of Type Strains, Phase IV (KMG-IV): sequencing the most valuable type-strain genomes for metagenomic binning, comparative biology and taxonomic classification.</title>
        <authorList>
            <person name="Goeker M."/>
        </authorList>
    </citation>
    <scope>NUCLEOTIDE SEQUENCE [LARGE SCALE GENOMIC DNA]</scope>
    <source>
        <strain evidence="19 20">DSM 566</strain>
    </source>
</reference>
<evidence type="ECO:0000256" key="15">
    <source>
        <dbReference type="SAM" id="MobiDB-lite"/>
    </source>
</evidence>
<evidence type="ECO:0000313" key="20">
    <source>
        <dbReference type="Proteomes" id="UP000247811"/>
    </source>
</evidence>
<gene>
    <name evidence="19" type="ORF">C7444_107107</name>
</gene>
<evidence type="ECO:0000256" key="1">
    <source>
        <dbReference type="ARBA" id="ARBA00004571"/>
    </source>
</evidence>
<keyword evidence="8" id="KW-0625">Polysaccharide transport</keyword>
<dbReference type="EMBL" id="QJJS01000007">
    <property type="protein sequence ID" value="PXW96201.1"/>
    <property type="molecule type" value="Genomic_DNA"/>
</dbReference>
<dbReference type="RefSeq" id="WP_110400620.1">
    <property type="nucleotide sequence ID" value="NZ_QJJS01000007.1"/>
</dbReference>
<name>A0A318H0E7_9BURK</name>
<accession>A0A318H0E7</accession>
<dbReference type="GO" id="GO:0009279">
    <property type="term" value="C:cell outer membrane"/>
    <property type="evidence" value="ECO:0007669"/>
    <property type="project" value="UniProtKB-SubCell"/>
</dbReference>
<dbReference type="Pfam" id="PF02563">
    <property type="entry name" value="Poly_export"/>
    <property type="match status" value="2"/>
</dbReference>
<evidence type="ECO:0000256" key="16">
    <source>
        <dbReference type="SAM" id="SignalP"/>
    </source>
</evidence>
<comment type="caution">
    <text evidence="19">The sequence shown here is derived from an EMBL/GenBank/DDBJ whole genome shotgun (WGS) entry which is preliminary data.</text>
</comment>
<evidence type="ECO:0000256" key="8">
    <source>
        <dbReference type="ARBA" id="ARBA00023047"/>
    </source>
</evidence>
<keyword evidence="13" id="KW-0998">Cell outer membrane</keyword>
<dbReference type="InterPro" id="IPR054765">
    <property type="entry name" value="SLBB_dom"/>
</dbReference>
<dbReference type="GO" id="GO:0046930">
    <property type="term" value="C:pore complex"/>
    <property type="evidence" value="ECO:0007669"/>
    <property type="project" value="UniProtKB-KW"/>
</dbReference>
<dbReference type="PROSITE" id="PS51257">
    <property type="entry name" value="PROKAR_LIPOPROTEIN"/>
    <property type="match status" value="1"/>
</dbReference>
<dbReference type="Pfam" id="PF22461">
    <property type="entry name" value="SLBB_2"/>
    <property type="match status" value="1"/>
</dbReference>
<evidence type="ECO:0000256" key="14">
    <source>
        <dbReference type="ARBA" id="ARBA00023288"/>
    </source>
</evidence>
<keyword evidence="10" id="KW-0626">Porin</keyword>
<evidence type="ECO:0000256" key="12">
    <source>
        <dbReference type="ARBA" id="ARBA00023139"/>
    </source>
</evidence>
<keyword evidence="5" id="KW-0762">Sugar transport</keyword>
<proteinExistence type="inferred from homology"/>
<feature type="region of interest" description="Disordered" evidence="15">
    <location>
        <begin position="27"/>
        <end position="52"/>
    </location>
</feature>
<feature type="domain" description="Polysaccharide export protein N-terminal" evidence="17">
    <location>
        <begin position="126"/>
        <end position="200"/>
    </location>
</feature>
<feature type="chain" id="PRO_5016349667" evidence="16">
    <location>
        <begin position="26"/>
        <end position="358"/>
    </location>
</feature>
<feature type="domain" description="SLBB" evidence="18">
    <location>
        <begin position="239"/>
        <end position="318"/>
    </location>
</feature>